<evidence type="ECO:0000256" key="1">
    <source>
        <dbReference type="SAM" id="MobiDB-lite"/>
    </source>
</evidence>
<name>A0A9P4UPC8_9PEZI</name>
<evidence type="ECO:0000313" key="2">
    <source>
        <dbReference type="EMBL" id="KAF2719880.1"/>
    </source>
</evidence>
<sequence>MQPPQCGGQQMMYQKVTETIMAATQPNLRQQQLQHQRPPQWTNFQAQAQQHQGIAQQPHQLAYGQQVQGYQTQPALTYGQQQGLLPAPAMSQDYLSDSMAGLSVVGTAIGEKKTRKKKKVIA</sequence>
<proteinExistence type="predicted"/>
<comment type="caution">
    <text evidence="2">The sequence shown here is derived from an EMBL/GenBank/DDBJ whole genome shotgun (WGS) entry which is preliminary data.</text>
</comment>
<organism evidence="2 3">
    <name type="scientific">Polychaeton citri CBS 116435</name>
    <dbReference type="NCBI Taxonomy" id="1314669"/>
    <lineage>
        <taxon>Eukaryota</taxon>
        <taxon>Fungi</taxon>
        <taxon>Dikarya</taxon>
        <taxon>Ascomycota</taxon>
        <taxon>Pezizomycotina</taxon>
        <taxon>Dothideomycetes</taxon>
        <taxon>Dothideomycetidae</taxon>
        <taxon>Capnodiales</taxon>
        <taxon>Capnodiaceae</taxon>
        <taxon>Polychaeton</taxon>
    </lineage>
</organism>
<evidence type="ECO:0000313" key="3">
    <source>
        <dbReference type="Proteomes" id="UP000799441"/>
    </source>
</evidence>
<feature type="region of interest" description="Disordered" evidence="1">
    <location>
        <begin position="28"/>
        <end position="57"/>
    </location>
</feature>
<dbReference type="EMBL" id="MU003806">
    <property type="protein sequence ID" value="KAF2719880.1"/>
    <property type="molecule type" value="Genomic_DNA"/>
</dbReference>
<dbReference type="AlphaFoldDB" id="A0A9P4UPC8"/>
<protein>
    <submittedName>
        <fullName evidence="2">Uncharacterized protein</fullName>
    </submittedName>
</protein>
<keyword evidence="3" id="KW-1185">Reference proteome</keyword>
<dbReference type="Proteomes" id="UP000799441">
    <property type="component" value="Unassembled WGS sequence"/>
</dbReference>
<gene>
    <name evidence="2" type="ORF">K431DRAFT_286360</name>
</gene>
<reference evidence="2" key="1">
    <citation type="journal article" date="2020" name="Stud. Mycol.">
        <title>101 Dothideomycetes genomes: a test case for predicting lifestyles and emergence of pathogens.</title>
        <authorList>
            <person name="Haridas S."/>
            <person name="Albert R."/>
            <person name="Binder M."/>
            <person name="Bloem J."/>
            <person name="Labutti K."/>
            <person name="Salamov A."/>
            <person name="Andreopoulos B."/>
            <person name="Baker S."/>
            <person name="Barry K."/>
            <person name="Bills G."/>
            <person name="Bluhm B."/>
            <person name="Cannon C."/>
            <person name="Castanera R."/>
            <person name="Culley D."/>
            <person name="Daum C."/>
            <person name="Ezra D."/>
            <person name="Gonzalez J."/>
            <person name="Henrissat B."/>
            <person name="Kuo A."/>
            <person name="Liang C."/>
            <person name="Lipzen A."/>
            <person name="Lutzoni F."/>
            <person name="Magnuson J."/>
            <person name="Mondo S."/>
            <person name="Nolan M."/>
            <person name="Ohm R."/>
            <person name="Pangilinan J."/>
            <person name="Park H.-J."/>
            <person name="Ramirez L."/>
            <person name="Alfaro M."/>
            <person name="Sun H."/>
            <person name="Tritt A."/>
            <person name="Yoshinaga Y."/>
            <person name="Zwiers L.-H."/>
            <person name="Turgeon B."/>
            <person name="Goodwin S."/>
            <person name="Spatafora J."/>
            <person name="Crous P."/>
            <person name="Grigoriev I."/>
        </authorList>
    </citation>
    <scope>NUCLEOTIDE SEQUENCE</scope>
    <source>
        <strain evidence="2">CBS 116435</strain>
    </source>
</reference>
<accession>A0A9P4UPC8</accession>